<dbReference type="GO" id="GO:0044780">
    <property type="term" value="P:bacterial-type flagellum assembly"/>
    <property type="evidence" value="ECO:0007669"/>
    <property type="project" value="InterPro"/>
</dbReference>
<evidence type="ECO:0000313" key="12">
    <source>
        <dbReference type="Proteomes" id="UP001239782"/>
    </source>
</evidence>
<comment type="subcellular location">
    <subcellularLocation>
        <location evidence="1">Bacterial flagellum</location>
    </subcellularLocation>
    <subcellularLocation>
        <location evidence="2">Secreted</location>
    </subcellularLocation>
</comment>
<evidence type="ECO:0000256" key="5">
    <source>
        <dbReference type="ARBA" id="ARBA00022525"/>
    </source>
</evidence>
<organism evidence="11 12">
    <name type="scientific">Pleionea litopenaei</name>
    <dbReference type="NCBI Taxonomy" id="3070815"/>
    <lineage>
        <taxon>Bacteria</taxon>
        <taxon>Pseudomonadati</taxon>
        <taxon>Pseudomonadota</taxon>
        <taxon>Gammaproteobacteria</taxon>
        <taxon>Oceanospirillales</taxon>
        <taxon>Pleioneaceae</taxon>
        <taxon>Pleionea</taxon>
    </lineage>
</organism>
<evidence type="ECO:0000256" key="6">
    <source>
        <dbReference type="ARBA" id="ARBA00023143"/>
    </source>
</evidence>
<dbReference type="KEGG" id="plei:Q9312_01690"/>
<dbReference type="InterPro" id="IPR001444">
    <property type="entry name" value="Flag_bb_rod_N"/>
</dbReference>
<dbReference type="InterPro" id="IPR049119">
    <property type="entry name" value="FlgK_D2-like"/>
</dbReference>
<dbReference type="AlphaFoldDB" id="A0AA51RUB7"/>
<keyword evidence="12" id="KW-1185">Reference proteome</keyword>
<gene>
    <name evidence="11" type="primary">flgK</name>
    <name evidence="11" type="ORF">Q9312_01690</name>
</gene>
<keyword evidence="11" id="KW-0966">Cell projection</keyword>
<feature type="domain" description="Flagellar basal-body/hook protein C-terminal" evidence="8">
    <location>
        <begin position="620"/>
        <end position="658"/>
    </location>
</feature>
<dbReference type="GO" id="GO:0005198">
    <property type="term" value="F:structural molecule activity"/>
    <property type="evidence" value="ECO:0007669"/>
    <property type="project" value="InterPro"/>
</dbReference>
<evidence type="ECO:0000256" key="4">
    <source>
        <dbReference type="ARBA" id="ARBA00016244"/>
    </source>
</evidence>
<dbReference type="PANTHER" id="PTHR30033:SF1">
    <property type="entry name" value="FLAGELLAR HOOK-ASSOCIATED PROTEIN 1"/>
    <property type="match status" value="1"/>
</dbReference>
<keyword evidence="6" id="KW-0975">Bacterial flagellum</keyword>
<evidence type="ECO:0000259" key="7">
    <source>
        <dbReference type="Pfam" id="PF00460"/>
    </source>
</evidence>
<evidence type="ECO:0000313" key="11">
    <source>
        <dbReference type="EMBL" id="WMS87649.1"/>
    </source>
</evidence>
<dbReference type="GO" id="GO:0009424">
    <property type="term" value="C:bacterial-type flagellum hook"/>
    <property type="evidence" value="ECO:0007669"/>
    <property type="project" value="InterPro"/>
</dbReference>
<dbReference type="Pfam" id="PF06429">
    <property type="entry name" value="Flg_bbr_C"/>
    <property type="match status" value="1"/>
</dbReference>
<evidence type="ECO:0000259" key="10">
    <source>
        <dbReference type="Pfam" id="PF22638"/>
    </source>
</evidence>
<comment type="similarity">
    <text evidence="3">Belongs to the flagella basal body rod proteins family.</text>
</comment>
<feature type="domain" description="Flagellar hook-associated protein FlgK helical" evidence="10">
    <location>
        <begin position="94"/>
        <end position="326"/>
    </location>
</feature>
<keyword evidence="11" id="KW-0282">Flagellum</keyword>
<dbReference type="PANTHER" id="PTHR30033">
    <property type="entry name" value="FLAGELLAR HOOK-ASSOCIATED PROTEIN 1"/>
    <property type="match status" value="1"/>
</dbReference>
<dbReference type="SUPFAM" id="SSF64518">
    <property type="entry name" value="Phase 1 flagellin"/>
    <property type="match status" value="2"/>
</dbReference>
<reference evidence="11 12" key="1">
    <citation type="submission" date="2023-08" db="EMBL/GenBank/DDBJ databases">
        <title>Pleionea litopenaei sp. nov., isolated from stomach of juvenile Litopenaeus vannamei.</title>
        <authorList>
            <person name="Rho A.M."/>
            <person name="Hwang C.Y."/>
        </authorList>
    </citation>
    <scope>NUCLEOTIDE SEQUENCE [LARGE SCALE GENOMIC DNA]</scope>
    <source>
        <strain evidence="11 12">HL-JVS1</strain>
    </source>
</reference>
<dbReference type="InterPro" id="IPR010930">
    <property type="entry name" value="Flg_bb/hook_C_dom"/>
</dbReference>
<sequence length="661" mass="70346">MSGNFLDIGVSGLLSTQAAINTVSHNIANANTDGYSRQVTQIDTRTPQFLGGNYIGSGAELDAIKRIFDVSTALELQSNLSQLSELEVYLEQASRVDNLVADSSTSLTEGIQAFFAAVQTVADNPSSSSARQVLLSQANLLSGRFETLYKQLDSQTRSINIGIESAAEEITALGKSIAELNVKISAATGGGLGDPNDLMDQRDRLINELADLVDIKTINQSDSSISVFVGTGQALVVGATANTITAQPKTSDPRNYDIFIQSGVGSLPITETISGGKLGGYLRVRDEIIEPAYNVIGRVAIGMADTLNQQQQLGMDLNNDLGNLFFTDINDPSVIGRRVISDTNNTGNAAIQIQIDDVSALSDSNYQLRFQAGNYILTDSTSNATIATFPPPGATPATIAVPSEGFSIIIDSGAAVNGDRFAVFPTRNGSLDMNVAITNPNQIAAAMPVKAEGDVSNLGTAEVTGVSVFDTTTPQFTNVAQDLDPPLVFEFTSATTFNVRDANTNAIITGPVAGFVPNQDNDMLALAGLNYGYEITVNGQPQNGDLINVSYNTNGIGDNRNMLLMADLQQQNTLDNGTSNYQQAFARLVSDVGTRTQESQINRSAADSLVAQTRERRESISGVNLDEEAAKLIKFEQAYQASAQIIQVARTIFQTIIDSTR</sequence>
<keyword evidence="5" id="KW-0964">Secreted</keyword>
<evidence type="ECO:0000259" key="9">
    <source>
        <dbReference type="Pfam" id="PF21158"/>
    </source>
</evidence>
<accession>A0AA51RUB7</accession>
<feature type="domain" description="Flagellar hook-associated protein 1 D2-like" evidence="9">
    <location>
        <begin position="340"/>
        <end position="424"/>
    </location>
</feature>
<dbReference type="NCBIfam" id="TIGR02492">
    <property type="entry name" value="flgK_ends"/>
    <property type="match status" value="1"/>
</dbReference>
<feature type="domain" description="Flagellar basal body rod protein N-terminal" evidence="7">
    <location>
        <begin position="6"/>
        <end position="35"/>
    </location>
</feature>
<evidence type="ECO:0000259" key="8">
    <source>
        <dbReference type="Pfam" id="PF06429"/>
    </source>
</evidence>
<name>A0AA51RUB7_9GAMM</name>
<keyword evidence="11" id="KW-0969">Cilium</keyword>
<dbReference type="InterPro" id="IPR053927">
    <property type="entry name" value="FlgK_helical"/>
</dbReference>
<dbReference type="PRINTS" id="PR01005">
    <property type="entry name" value="FLGHOOKAP1"/>
</dbReference>
<evidence type="ECO:0000256" key="3">
    <source>
        <dbReference type="ARBA" id="ARBA00009677"/>
    </source>
</evidence>
<dbReference type="InterPro" id="IPR002371">
    <property type="entry name" value="FlgK"/>
</dbReference>
<dbReference type="Proteomes" id="UP001239782">
    <property type="component" value="Chromosome"/>
</dbReference>
<dbReference type="EMBL" id="CP133548">
    <property type="protein sequence ID" value="WMS87649.1"/>
    <property type="molecule type" value="Genomic_DNA"/>
</dbReference>
<dbReference type="RefSeq" id="WP_309202791.1">
    <property type="nucleotide sequence ID" value="NZ_CP133548.1"/>
</dbReference>
<evidence type="ECO:0000256" key="1">
    <source>
        <dbReference type="ARBA" id="ARBA00004365"/>
    </source>
</evidence>
<dbReference type="Pfam" id="PF21158">
    <property type="entry name" value="flgK_1st_1"/>
    <property type="match status" value="1"/>
</dbReference>
<dbReference type="Pfam" id="PF00460">
    <property type="entry name" value="Flg_bb_rod"/>
    <property type="match status" value="1"/>
</dbReference>
<proteinExistence type="inferred from homology"/>
<dbReference type="GO" id="GO:0005576">
    <property type="term" value="C:extracellular region"/>
    <property type="evidence" value="ECO:0007669"/>
    <property type="project" value="UniProtKB-SubCell"/>
</dbReference>
<protein>
    <recommendedName>
        <fullName evidence="4">Flagellar hook-associated protein 1</fullName>
    </recommendedName>
</protein>
<dbReference type="Pfam" id="PF22638">
    <property type="entry name" value="FlgK_D1"/>
    <property type="match status" value="1"/>
</dbReference>
<evidence type="ECO:0000256" key="2">
    <source>
        <dbReference type="ARBA" id="ARBA00004613"/>
    </source>
</evidence>